<reference evidence="2" key="2">
    <citation type="submission" date="2017-09" db="EMBL/GenBank/DDBJ databases">
        <authorList>
            <person name="Ehlers B."/>
            <person name="Leendertz F.H."/>
        </authorList>
    </citation>
    <scope>NUCLEOTIDE SEQUENCE</scope>
    <source>
        <strain evidence="2">MAVP-26</strain>
    </source>
</reference>
<evidence type="ECO:0000313" key="3">
    <source>
        <dbReference type="EMBL" id="OQJ97261.1"/>
    </source>
</evidence>
<feature type="domain" description="DUF1835" evidence="1">
    <location>
        <begin position="101"/>
        <end position="215"/>
    </location>
</feature>
<dbReference type="EMBL" id="CP023247">
    <property type="protein sequence ID" value="ASZ50479.1"/>
    <property type="molecule type" value="Genomic_DNA"/>
</dbReference>
<evidence type="ECO:0000313" key="2">
    <source>
        <dbReference type="EMBL" id="ASZ50479.1"/>
    </source>
</evidence>
<gene>
    <name evidence="3" type="ORF">AKG60_20535</name>
    <name evidence="2" type="ORF">YA91_07820</name>
</gene>
<evidence type="ECO:0000313" key="4">
    <source>
        <dbReference type="Proteomes" id="UP000191946"/>
    </source>
</evidence>
<dbReference type="Proteomes" id="UP000191946">
    <property type="component" value="Unassembled WGS sequence"/>
</dbReference>
<dbReference type="Pfam" id="PF08874">
    <property type="entry name" value="DUF1835"/>
    <property type="match status" value="1"/>
</dbReference>
<dbReference type="AlphaFoldDB" id="A0A249W1K0"/>
<organism evidence="2">
    <name type="scientific">Vibrio parahaemolyticus</name>
    <dbReference type="NCBI Taxonomy" id="670"/>
    <lineage>
        <taxon>Bacteria</taxon>
        <taxon>Pseudomonadati</taxon>
        <taxon>Pseudomonadota</taxon>
        <taxon>Gammaproteobacteria</taxon>
        <taxon>Vibrionales</taxon>
        <taxon>Vibrionaceae</taxon>
        <taxon>Vibrio</taxon>
    </lineage>
</organism>
<name>A0A249W1K0_VIBPH</name>
<sequence length="423" mass="48518">MNSTNSFSININQQKSIAKKRLKAIRLYDDATLELVKRFHSKPESLTPNTIQLADVQHALARELGLSSWNKLKAHVEELEAHKLAIKEQKPPLDAKVKTLHVRCGHDIQQQLKASGFEGTFLALIDPLCIGPIPATPQNFLAIRAQYVVETLLPVMKREDSVQDIVTLEQSNLDLLQSDVFERIVFWVEHDSYDQLMLIRALTLLENVENKVIEIIELNQFPGTERFIGFGQLPEEAIRSCWRYRKPVSAKLLSQAKQCWQAVSCSSPKAIVSLIDQHQLDCLPNMSDVLRRLLQELPHTNSGLSMTQQLALNVLSSQRSPISVTEWFKRYQQIEPLPFLGDVMFYALLFPLTQSEVPLFAIDSVEKNWWEQKVTLTEFGKACLTGQKRAKQCYWVGGVRISEHNHWRWDHQRTSTLSHYKKS</sequence>
<evidence type="ECO:0000259" key="1">
    <source>
        <dbReference type="Pfam" id="PF08874"/>
    </source>
</evidence>
<dbReference type="InterPro" id="IPR014973">
    <property type="entry name" value="DUF1835"/>
</dbReference>
<dbReference type="EMBL" id="LHQV01000020">
    <property type="protein sequence ID" value="OQJ97261.1"/>
    <property type="molecule type" value="Genomic_DNA"/>
</dbReference>
<protein>
    <submittedName>
        <fullName evidence="2">DUF1835 domain-containing protein</fullName>
    </submittedName>
</protein>
<reference evidence="3 4" key="1">
    <citation type="submission" date="2015-08" db="EMBL/GenBank/DDBJ databases">
        <title>Draft Genome Sequences of Vibrio parahaemolyticus Strains.</title>
        <authorList>
            <person name="Gonzalez-Escalona N."/>
            <person name="DePaola A."/>
        </authorList>
    </citation>
    <scope>NUCLEOTIDE SEQUENCE [LARGE SCALE GENOMIC DNA]</scope>
    <source>
        <strain evidence="3 4">CFSAN001621</strain>
    </source>
</reference>
<accession>A0A249W1K0</accession>
<dbReference type="RefSeq" id="WP_005499941.1">
    <property type="nucleotide sequence ID" value="NZ_CP023247.2"/>
</dbReference>
<proteinExistence type="predicted"/>
<keyword evidence="4" id="KW-1185">Reference proteome</keyword>